<dbReference type="InterPro" id="IPR010067">
    <property type="entry name" value="ABC_SsuA_sub-bd"/>
</dbReference>
<dbReference type="CDD" id="cd13553">
    <property type="entry name" value="PBP2_NrtA_CpmA_like"/>
    <property type="match status" value="1"/>
</dbReference>
<feature type="signal peptide" evidence="9">
    <location>
        <begin position="1"/>
        <end position="18"/>
    </location>
</feature>
<feature type="chain" id="PRO_5038512459" evidence="9">
    <location>
        <begin position="19"/>
        <end position="334"/>
    </location>
</feature>
<reference evidence="10" key="2">
    <citation type="submission" date="2020-09" db="EMBL/GenBank/DDBJ databases">
        <authorList>
            <person name="Sun Q."/>
            <person name="Zhou Y."/>
        </authorList>
    </citation>
    <scope>NUCLEOTIDE SEQUENCE</scope>
    <source>
        <strain evidence="10">CGMCC 1.12153</strain>
    </source>
</reference>
<protein>
    <submittedName>
        <fullName evidence="10">Sulfate ABC transporter substrate-binding protein</fullName>
    </submittedName>
</protein>
<dbReference type="AlphaFoldDB" id="A0A917EYN1"/>
<keyword evidence="4" id="KW-0813">Transport</keyword>
<organism evidence="10 11">
    <name type="scientific">Halobacillus andaensis</name>
    <dbReference type="NCBI Taxonomy" id="1176239"/>
    <lineage>
        <taxon>Bacteria</taxon>
        <taxon>Bacillati</taxon>
        <taxon>Bacillota</taxon>
        <taxon>Bacilli</taxon>
        <taxon>Bacillales</taxon>
        <taxon>Bacillaceae</taxon>
        <taxon>Halobacillus</taxon>
    </lineage>
</organism>
<dbReference type="RefSeq" id="WP_188378621.1">
    <property type="nucleotide sequence ID" value="NZ_BMEL01000004.1"/>
</dbReference>
<evidence type="ECO:0000256" key="4">
    <source>
        <dbReference type="ARBA" id="ARBA00022448"/>
    </source>
</evidence>
<dbReference type="EMBL" id="BMEL01000004">
    <property type="protein sequence ID" value="GGF31342.1"/>
    <property type="molecule type" value="Genomic_DNA"/>
</dbReference>
<keyword evidence="11" id="KW-1185">Reference proteome</keyword>
<keyword evidence="7 9" id="KW-0732">Signal</keyword>
<evidence type="ECO:0000256" key="8">
    <source>
        <dbReference type="ARBA" id="ARBA00023136"/>
    </source>
</evidence>
<keyword evidence="8" id="KW-0472">Membrane</keyword>
<evidence type="ECO:0000256" key="3">
    <source>
        <dbReference type="ARBA" id="ARBA00010742"/>
    </source>
</evidence>
<dbReference type="NCBIfam" id="TIGR01728">
    <property type="entry name" value="SsuA_fam"/>
    <property type="match status" value="1"/>
</dbReference>
<dbReference type="Proteomes" id="UP000660110">
    <property type="component" value="Unassembled WGS sequence"/>
</dbReference>
<reference evidence="10" key="1">
    <citation type="journal article" date="2014" name="Int. J. Syst. Evol. Microbiol.">
        <title>Complete genome sequence of Corynebacterium casei LMG S-19264T (=DSM 44701T), isolated from a smear-ripened cheese.</title>
        <authorList>
            <consortium name="US DOE Joint Genome Institute (JGI-PGF)"/>
            <person name="Walter F."/>
            <person name="Albersmeier A."/>
            <person name="Kalinowski J."/>
            <person name="Ruckert C."/>
        </authorList>
    </citation>
    <scope>NUCLEOTIDE SEQUENCE</scope>
    <source>
        <strain evidence="10">CGMCC 1.12153</strain>
    </source>
</reference>
<evidence type="ECO:0000313" key="11">
    <source>
        <dbReference type="Proteomes" id="UP000660110"/>
    </source>
</evidence>
<evidence type="ECO:0000256" key="5">
    <source>
        <dbReference type="ARBA" id="ARBA00022475"/>
    </source>
</evidence>
<dbReference type="PROSITE" id="PS51257">
    <property type="entry name" value="PROKAR_LIPOPROTEIN"/>
    <property type="match status" value="1"/>
</dbReference>
<evidence type="ECO:0000256" key="1">
    <source>
        <dbReference type="ARBA" id="ARBA00004418"/>
    </source>
</evidence>
<evidence type="ECO:0000313" key="10">
    <source>
        <dbReference type="EMBL" id="GGF31342.1"/>
    </source>
</evidence>
<evidence type="ECO:0000256" key="6">
    <source>
        <dbReference type="ARBA" id="ARBA00022519"/>
    </source>
</evidence>
<dbReference type="GO" id="GO:0042597">
    <property type="term" value="C:periplasmic space"/>
    <property type="evidence" value="ECO:0007669"/>
    <property type="project" value="UniProtKB-SubCell"/>
</dbReference>
<dbReference type="PANTHER" id="PTHR30024">
    <property type="entry name" value="ALIPHATIC SULFONATES-BINDING PROTEIN-RELATED"/>
    <property type="match status" value="1"/>
</dbReference>
<name>A0A917EYN1_HALAA</name>
<evidence type="ECO:0000256" key="2">
    <source>
        <dbReference type="ARBA" id="ARBA00004533"/>
    </source>
</evidence>
<comment type="caution">
    <text evidence="10">The sequence shown here is derived from an EMBL/GenBank/DDBJ whole genome shotgun (WGS) entry which is preliminary data.</text>
</comment>
<accession>A0A917EYN1</accession>
<keyword evidence="6" id="KW-0997">Cell inner membrane</keyword>
<comment type="subcellular location">
    <subcellularLocation>
        <location evidence="2">Cell inner membrane</location>
    </subcellularLocation>
    <subcellularLocation>
        <location evidence="1">Periplasm</location>
    </subcellularLocation>
</comment>
<sequence length="334" mass="36127">MKKIISIFSLVVLAGILAACGSDSGASSGSGSDDSVTIGYFPNVDHAAGMVAEEKGFYEDTLPDGTEVNYQYFPDGSAFMTAIETGEIEGGIVGPGPAMNHFTSGADINIVAAGATGGTVIMKRNGADIESAEDIKGKTFISPRVGCTHDVQFEAMMKDEFGITSDRLDGEMKHVTGKPATYSSMFESGKVDVAAVPEPWAAYIEAEGTGEVMFQNDEVAHNADMPASVFVTSEKLKEKDPGLIQNLVDAHKNATDFVNENPEESKEIAIEKIEEITDQKLSKEVVDSSWERMNFTYEVDEKEIQMFADSSYELQFLEEKPNLNGLVDTTFIEE</sequence>
<keyword evidence="5" id="KW-1003">Cell membrane</keyword>
<dbReference type="InterPro" id="IPR044527">
    <property type="entry name" value="NrtA/CpmA_ABC-bd_dom"/>
</dbReference>
<evidence type="ECO:0000256" key="9">
    <source>
        <dbReference type="SAM" id="SignalP"/>
    </source>
</evidence>
<dbReference type="Gene3D" id="3.40.190.10">
    <property type="entry name" value="Periplasmic binding protein-like II"/>
    <property type="match status" value="2"/>
</dbReference>
<dbReference type="GO" id="GO:0005886">
    <property type="term" value="C:plasma membrane"/>
    <property type="evidence" value="ECO:0007669"/>
    <property type="project" value="UniProtKB-SubCell"/>
</dbReference>
<dbReference type="GO" id="GO:0042626">
    <property type="term" value="F:ATPase-coupled transmembrane transporter activity"/>
    <property type="evidence" value="ECO:0007669"/>
    <property type="project" value="InterPro"/>
</dbReference>
<dbReference type="PANTHER" id="PTHR30024:SF47">
    <property type="entry name" value="TAURINE-BINDING PERIPLASMIC PROTEIN"/>
    <property type="match status" value="1"/>
</dbReference>
<dbReference type="Pfam" id="PF13379">
    <property type="entry name" value="NMT1_2"/>
    <property type="match status" value="1"/>
</dbReference>
<comment type="similarity">
    <text evidence="3">Belongs to the bacterial solute-binding protein SsuA/TauA family.</text>
</comment>
<proteinExistence type="inferred from homology"/>
<dbReference type="SUPFAM" id="SSF53850">
    <property type="entry name" value="Periplasmic binding protein-like II"/>
    <property type="match status" value="1"/>
</dbReference>
<gene>
    <name evidence="10" type="ORF">GCM10010954_33170</name>
</gene>
<evidence type="ECO:0000256" key="7">
    <source>
        <dbReference type="ARBA" id="ARBA00022729"/>
    </source>
</evidence>